<feature type="transmembrane region" description="Helical" evidence="6">
    <location>
        <begin position="163"/>
        <end position="183"/>
    </location>
</feature>
<proteinExistence type="predicted"/>
<keyword evidence="4 6" id="KW-1133">Transmembrane helix</keyword>
<evidence type="ECO:0000256" key="1">
    <source>
        <dbReference type="ARBA" id="ARBA00004651"/>
    </source>
</evidence>
<gene>
    <name evidence="7" type="ORF">GGD50_006344</name>
</gene>
<evidence type="ECO:0000256" key="5">
    <source>
        <dbReference type="ARBA" id="ARBA00023136"/>
    </source>
</evidence>
<dbReference type="RefSeq" id="WP_183940955.1">
    <property type="nucleotide sequence ID" value="NZ_JACHBI010000023.1"/>
</dbReference>
<feature type="transmembrane region" description="Helical" evidence="6">
    <location>
        <begin position="130"/>
        <end position="151"/>
    </location>
</feature>
<sequence length="185" mass="19426">MITLSFVLTSIIILLSPGPTNTVLAACGASLGLRRAAIMPLAEAMGYIVAVSVFATVADSLRGSAVAFATIKLTAAGWLLYSAFKLWGMSFHTDARPAREAFIRIFLTTLVNPKAILVGTVLIPVEAVHFAIWVLTYALLSTVAGLGWVAFGASLPFSVRRHTYKLASLVLGGFSLAAVASALSI</sequence>
<keyword evidence="5 6" id="KW-0472">Membrane</keyword>
<dbReference type="PANTHER" id="PTHR30086">
    <property type="entry name" value="ARGININE EXPORTER PROTEIN ARGO"/>
    <property type="match status" value="1"/>
</dbReference>
<feature type="transmembrane region" description="Helical" evidence="6">
    <location>
        <begin position="35"/>
        <end position="58"/>
    </location>
</feature>
<keyword evidence="2" id="KW-1003">Cell membrane</keyword>
<protein>
    <submittedName>
        <fullName evidence="7">Threonine/homoserine/homoserine lactone efflux protein</fullName>
    </submittedName>
</protein>
<comment type="caution">
    <text evidence="7">The sequence shown here is derived from an EMBL/GenBank/DDBJ whole genome shotgun (WGS) entry which is preliminary data.</text>
</comment>
<dbReference type="AlphaFoldDB" id="A0A7W8XYH2"/>
<comment type="subcellular location">
    <subcellularLocation>
        <location evidence="1">Cell membrane</location>
        <topology evidence="1">Multi-pass membrane protein</topology>
    </subcellularLocation>
</comment>
<keyword evidence="8" id="KW-1185">Reference proteome</keyword>
<dbReference type="PANTHER" id="PTHR30086:SF20">
    <property type="entry name" value="ARGININE EXPORTER PROTEIN ARGO-RELATED"/>
    <property type="match status" value="1"/>
</dbReference>
<dbReference type="InterPro" id="IPR001123">
    <property type="entry name" value="LeuE-type"/>
</dbReference>
<name>A0A7W8XYH2_9HYPH</name>
<dbReference type="GO" id="GO:0015171">
    <property type="term" value="F:amino acid transmembrane transporter activity"/>
    <property type="evidence" value="ECO:0007669"/>
    <property type="project" value="TreeGrafter"/>
</dbReference>
<dbReference type="GO" id="GO:0005886">
    <property type="term" value="C:plasma membrane"/>
    <property type="evidence" value="ECO:0007669"/>
    <property type="project" value="UniProtKB-SubCell"/>
</dbReference>
<evidence type="ECO:0000256" key="6">
    <source>
        <dbReference type="SAM" id="Phobius"/>
    </source>
</evidence>
<feature type="transmembrane region" description="Helical" evidence="6">
    <location>
        <begin position="65"/>
        <end position="81"/>
    </location>
</feature>
<feature type="transmembrane region" description="Helical" evidence="6">
    <location>
        <begin position="101"/>
        <end position="123"/>
    </location>
</feature>
<reference evidence="7 8" key="1">
    <citation type="submission" date="2020-08" db="EMBL/GenBank/DDBJ databases">
        <title>Genomic Encyclopedia of Type Strains, Phase IV (KMG-V): Genome sequencing to study the core and pangenomes of soil and plant-associated prokaryotes.</title>
        <authorList>
            <person name="Whitman W."/>
        </authorList>
    </citation>
    <scope>NUCLEOTIDE SEQUENCE [LARGE SCALE GENOMIC DNA]</scope>
    <source>
        <strain evidence="7 8">SEMIA 4064</strain>
    </source>
</reference>
<dbReference type="GO" id="GO:0033228">
    <property type="term" value="P:cysteine export across plasma membrane"/>
    <property type="evidence" value="ECO:0007669"/>
    <property type="project" value="TreeGrafter"/>
</dbReference>
<evidence type="ECO:0000313" key="7">
    <source>
        <dbReference type="EMBL" id="MBB5577689.1"/>
    </source>
</evidence>
<keyword evidence="3 6" id="KW-0812">Transmembrane</keyword>
<dbReference type="Proteomes" id="UP000549882">
    <property type="component" value="Unassembled WGS sequence"/>
</dbReference>
<evidence type="ECO:0000313" key="8">
    <source>
        <dbReference type="Proteomes" id="UP000549882"/>
    </source>
</evidence>
<accession>A0A7W8XYH2</accession>
<evidence type="ECO:0000256" key="3">
    <source>
        <dbReference type="ARBA" id="ARBA00022692"/>
    </source>
</evidence>
<dbReference type="EMBL" id="JACHBI010000023">
    <property type="protein sequence ID" value="MBB5577689.1"/>
    <property type="molecule type" value="Genomic_DNA"/>
</dbReference>
<evidence type="ECO:0000256" key="2">
    <source>
        <dbReference type="ARBA" id="ARBA00022475"/>
    </source>
</evidence>
<evidence type="ECO:0000256" key="4">
    <source>
        <dbReference type="ARBA" id="ARBA00022989"/>
    </source>
</evidence>
<organism evidence="7 8">
    <name type="scientific">Rhizobium paranaense</name>
    <dbReference type="NCBI Taxonomy" id="1650438"/>
    <lineage>
        <taxon>Bacteria</taxon>
        <taxon>Pseudomonadati</taxon>
        <taxon>Pseudomonadota</taxon>
        <taxon>Alphaproteobacteria</taxon>
        <taxon>Hyphomicrobiales</taxon>
        <taxon>Rhizobiaceae</taxon>
        <taxon>Rhizobium/Agrobacterium group</taxon>
        <taxon>Rhizobium</taxon>
    </lineage>
</organism>